<dbReference type="EMBL" id="QXFW01000365">
    <property type="protein sequence ID" value="KAE9014635.1"/>
    <property type="molecule type" value="Genomic_DNA"/>
</dbReference>
<dbReference type="EMBL" id="QXGD01000407">
    <property type="protein sequence ID" value="KAE9240527.1"/>
    <property type="molecule type" value="Genomic_DNA"/>
</dbReference>
<evidence type="ECO:0000313" key="13">
    <source>
        <dbReference type="Proteomes" id="UP000437068"/>
    </source>
</evidence>
<evidence type="ECO:0000313" key="19">
    <source>
        <dbReference type="Proteomes" id="UP000488956"/>
    </source>
</evidence>
<evidence type="ECO:0000313" key="15">
    <source>
        <dbReference type="Proteomes" id="UP000440732"/>
    </source>
</evidence>
<feature type="region of interest" description="Disordered" evidence="1">
    <location>
        <begin position="162"/>
        <end position="190"/>
    </location>
</feature>
<evidence type="ECO:0000313" key="2">
    <source>
        <dbReference type="EMBL" id="KAE8939878.1"/>
    </source>
</evidence>
<dbReference type="Proteomes" id="UP000441208">
    <property type="component" value="Unassembled WGS sequence"/>
</dbReference>
<dbReference type="EMBL" id="QXGB01000386">
    <property type="protein sequence ID" value="KAE9216957.1"/>
    <property type="molecule type" value="Genomic_DNA"/>
</dbReference>
<dbReference type="AlphaFoldDB" id="A0A6A3FD30"/>
<dbReference type="Proteomes" id="UP000437068">
    <property type="component" value="Unassembled WGS sequence"/>
</dbReference>
<dbReference type="EMBL" id="QXFX01000348">
    <property type="protein sequence ID" value="KAE9119309.1"/>
    <property type="molecule type" value="Genomic_DNA"/>
</dbReference>
<name>A0A6A3FD30_9STRA</name>
<evidence type="ECO:0000313" key="8">
    <source>
        <dbReference type="EMBL" id="KAE9239985.1"/>
    </source>
</evidence>
<evidence type="ECO:0000313" key="9">
    <source>
        <dbReference type="EMBL" id="KAE9240527.1"/>
    </source>
</evidence>
<dbReference type="Proteomes" id="UP000429523">
    <property type="component" value="Unassembled WGS sequence"/>
</dbReference>
<feature type="compositionally biased region" description="Basic and acidic residues" evidence="1">
    <location>
        <begin position="162"/>
        <end position="172"/>
    </location>
</feature>
<dbReference type="EMBL" id="QXGE01000339">
    <property type="protein sequence ID" value="KAE9315447.1"/>
    <property type="molecule type" value="Genomic_DNA"/>
</dbReference>
<dbReference type="EMBL" id="QXGF01000460">
    <property type="protein sequence ID" value="KAE8939878.1"/>
    <property type="molecule type" value="Genomic_DNA"/>
</dbReference>
<sequence>MHRHVFSPSRGILESVAYYRDHGSHEYTLLVLEFVLRRASRSPILQQLFKNDPKFHDSATWIPQWLVDDLDSNGAVRAQMRENSRAEDNEVVGEKTPSVQEVEKLFAGVEKAFGVTFSAYCEDIAREAESDGGPLLVSAPSSPPAITSEDVLLEALDLVEENQHDPSKDYHPTKHGSRWLGKISADRTGA</sequence>
<reference evidence="11 12" key="1">
    <citation type="submission" date="2018-08" db="EMBL/GenBank/DDBJ databases">
        <title>Genomic investigation of the strawberry pathogen Phytophthora fragariae indicates pathogenicity is determined by transcriptional variation in three key races.</title>
        <authorList>
            <person name="Adams T.M."/>
            <person name="Armitage A.D."/>
            <person name="Sobczyk M.K."/>
            <person name="Bates H.J."/>
            <person name="Dunwell J.M."/>
            <person name="Nellist C.F."/>
            <person name="Harrison R.J."/>
        </authorList>
    </citation>
    <scope>NUCLEOTIDE SEQUENCE [LARGE SCALE GENOMIC DNA]</scope>
    <source>
        <strain evidence="10 13">A4</strain>
        <strain evidence="9 14">BC-1</strain>
        <strain evidence="8 18">BC-23</strain>
        <strain evidence="7 12">NOV-27</strain>
        <strain evidence="6 15">NOV-5</strain>
        <strain evidence="4 16">NOV-71</strain>
        <strain evidence="2 11">NOV-9</strain>
        <strain evidence="5 19">ONT-3</strain>
        <strain evidence="3 17">SCRP245</strain>
    </source>
</reference>
<evidence type="ECO:0000313" key="16">
    <source>
        <dbReference type="Proteomes" id="UP000441208"/>
    </source>
</evidence>
<evidence type="ECO:0000313" key="7">
    <source>
        <dbReference type="EMBL" id="KAE9216957.1"/>
    </source>
</evidence>
<comment type="caution">
    <text evidence="2">The sequence shown here is derived from an EMBL/GenBank/DDBJ whole genome shotgun (WGS) entry which is preliminary data.</text>
</comment>
<organism evidence="2 11">
    <name type="scientific">Phytophthora fragariae</name>
    <dbReference type="NCBI Taxonomy" id="53985"/>
    <lineage>
        <taxon>Eukaryota</taxon>
        <taxon>Sar</taxon>
        <taxon>Stramenopiles</taxon>
        <taxon>Oomycota</taxon>
        <taxon>Peronosporomycetes</taxon>
        <taxon>Peronosporales</taxon>
        <taxon>Peronosporaceae</taxon>
        <taxon>Phytophthora</taxon>
    </lineage>
</organism>
<evidence type="ECO:0000313" key="12">
    <source>
        <dbReference type="Proteomes" id="UP000433483"/>
    </source>
</evidence>
<evidence type="ECO:0000313" key="5">
    <source>
        <dbReference type="EMBL" id="KAE9119309.1"/>
    </source>
</evidence>
<dbReference type="EMBL" id="QXFZ01000403">
    <property type="protein sequence ID" value="KAE9117824.1"/>
    <property type="molecule type" value="Genomic_DNA"/>
</dbReference>
<dbReference type="Proteomes" id="UP000488956">
    <property type="component" value="Unassembled WGS sequence"/>
</dbReference>
<keyword evidence="12" id="KW-1185">Reference proteome</keyword>
<evidence type="ECO:0000313" key="3">
    <source>
        <dbReference type="EMBL" id="KAE9014635.1"/>
    </source>
</evidence>
<dbReference type="EMBL" id="QXGA01000387">
    <property type="protein sequence ID" value="KAE9146769.1"/>
    <property type="molecule type" value="Genomic_DNA"/>
</dbReference>
<evidence type="ECO:0000313" key="4">
    <source>
        <dbReference type="EMBL" id="KAE9117824.1"/>
    </source>
</evidence>
<dbReference type="Proteomes" id="UP000460718">
    <property type="component" value="Unassembled WGS sequence"/>
</dbReference>
<dbReference type="Proteomes" id="UP000433483">
    <property type="component" value="Unassembled WGS sequence"/>
</dbReference>
<evidence type="ECO:0000313" key="17">
    <source>
        <dbReference type="Proteomes" id="UP000460718"/>
    </source>
</evidence>
<dbReference type="Proteomes" id="UP000440367">
    <property type="component" value="Unassembled WGS sequence"/>
</dbReference>
<evidence type="ECO:0000313" key="11">
    <source>
        <dbReference type="Proteomes" id="UP000429523"/>
    </source>
</evidence>
<accession>A0A6A3FD30</accession>
<evidence type="ECO:0000313" key="18">
    <source>
        <dbReference type="Proteomes" id="UP000476176"/>
    </source>
</evidence>
<evidence type="ECO:0000313" key="6">
    <source>
        <dbReference type="EMBL" id="KAE9146769.1"/>
    </source>
</evidence>
<gene>
    <name evidence="10" type="ORF">PF001_g7793</name>
    <name evidence="9" type="ORF">PF002_g9713</name>
    <name evidence="8" type="ORF">PF004_g7704</name>
    <name evidence="7" type="ORF">PF005_g8848</name>
    <name evidence="6" type="ORF">PF006_g8492</name>
    <name evidence="4" type="ORF">PF007_g9141</name>
    <name evidence="2" type="ORF">PF009_g10295</name>
    <name evidence="5" type="ORF">PF010_g7917</name>
    <name evidence="3" type="ORF">PF011_g7962</name>
</gene>
<dbReference type="OrthoDB" id="10565810at2759"/>
<dbReference type="Proteomes" id="UP000476176">
    <property type="component" value="Unassembled WGS sequence"/>
</dbReference>
<dbReference type="EMBL" id="QXGC01000339">
    <property type="protein sequence ID" value="KAE9239985.1"/>
    <property type="molecule type" value="Genomic_DNA"/>
</dbReference>
<proteinExistence type="predicted"/>
<evidence type="ECO:0000313" key="10">
    <source>
        <dbReference type="EMBL" id="KAE9315447.1"/>
    </source>
</evidence>
<evidence type="ECO:0000256" key="1">
    <source>
        <dbReference type="SAM" id="MobiDB-lite"/>
    </source>
</evidence>
<evidence type="ECO:0000313" key="14">
    <source>
        <dbReference type="Proteomes" id="UP000440367"/>
    </source>
</evidence>
<protein>
    <submittedName>
        <fullName evidence="2">Uncharacterized protein</fullName>
    </submittedName>
</protein>
<dbReference type="Proteomes" id="UP000440732">
    <property type="component" value="Unassembled WGS sequence"/>
</dbReference>